<dbReference type="EMBL" id="JBBPBM010000004">
    <property type="protein sequence ID" value="KAK8589176.1"/>
    <property type="molecule type" value="Genomic_DNA"/>
</dbReference>
<evidence type="ECO:0000313" key="1">
    <source>
        <dbReference type="EMBL" id="KAK8589176.1"/>
    </source>
</evidence>
<proteinExistence type="predicted"/>
<sequence length="80" mass="9524">MLSYGYRSLLVRSRKPTIEDYVKTNKIPRQILEQAWNFCLHLIFFIKLKFISPFFTAASPQPRLLLPLLLLCFLFQSIFK</sequence>
<gene>
    <name evidence="1" type="ORF">V6N12_023579</name>
</gene>
<comment type="caution">
    <text evidence="1">The sequence shown here is derived from an EMBL/GenBank/DDBJ whole genome shotgun (WGS) entry which is preliminary data.</text>
</comment>
<name>A0ABR2FY26_9ROSI</name>
<protein>
    <submittedName>
        <fullName evidence="1">Uncharacterized protein</fullName>
    </submittedName>
</protein>
<evidence type="ECO:0000313" key="2">
    <source>
        <dbReference type="Proteomes" id="UP001472677"/>
    </source>
</evidence>
<organism evidence="1 2">
    <name type="scientific">Hibiscus sabdariffa</name>
    <name type="common">roselle</name>
    <dbReference type="NCBI Taxonomy" id="183260"/>
    <lineage>
        <taxon>Eukaryota</taxon>
        <taxon>Viridiplantae</taxon>
        <taxon>Streptophyta</taxon>
        <taxon>Embryophyta</taxon>
        <taxon>Tracheophyta</taxon>
        <taxon>Spermatophyta</taxon>
        <taxon>Magnoliopsida</taxon>
        <taxon>eudicotyledons</taxon>
        <taxon>Gunneridae</taxon>
        <taxon>Pentapetalae</taxon>
        <taxon>rosids</taxon>
        <taxon>malvids</taxon>
        <taxon>Malvales</taxon>
        <taxon>Malvaceae</taxon>
        <taxon>Malvoideae</taxon>
        <taxon>Hibiscus</taxon>
    </lineage>
</organism>
<accession>A0ABR2FY26</accession>
<dbReference type="Proteomes" id="UP001472677">
    <property type="component" value="Unassembled WGS sequence"/>
</dbReference>
<keyword evidence="2" id="KW-1185">Reference proteome</keyword>
<reference evidence="1 2" key="1">
    <citation type="journal article" date="2024" name="G3 (Bethesda)">
        <title>Genome assembly of Hibiscus sabdariffa L. provides insights into metabolisms of medicinal natural products.</title>
        <authorList>
            <person name="Kim T."/>
        </authorList>
    </citation>
    <scope>NUCLEOTIDE SEQUENCE [LARGE SCALE GENOMIC DNA]</scope>
    <source>
        <strain evidence="1">TK-2024</strain>
        <tissue evidence="1">Old leaves</tissue>
    </source>
</reference>